<protein>
    <submittedName>
        <fullName evidence="3">Uncharacterized protein</fullName>
    </submittedName>
</protein>
<reference evidence="3" key="1">
    <citation type="journal article" date="2020" name="Stud. Mycol.">
        <title>101 Dothideomycetes genomes: a test case for predicting lifestyles and emergence of pathogens.</title>
        <authorList>
            <person name="Haridas S."/>
            <person name="Albert R."/>
            <person name="Binder M."/>
            <person name="Bloem J."/>
            <person name="Labutti K."/>
            <person name="Salamov A."/>
            <person name="Andreopoulos B."/>
            <person name="Baker S."/>
            <person name="Barry K."/>
            <person name="Bills G."/>
            <person name="Bluhm B."/>
            <person name="Cannon C."/>
            <person name="Castanera R."/>
            <person name="Culley D."/>
            <person name="Daum C."/>
            <person name="Ezra D."/>
            <person name="Gonzalez J."/>
            <person name="Henrissat B."/>
            <person name="Kuo A."/>
            <person name="Liang C."/>
            <person name="Lipzen A."/>
            <person name="Lutzoni F."/>
            <person name="Magnuson J."/>
            <person name="Mondo S."/>
            <person name="Nolan M."/>
            <person name="Ohm R."/>
            <person name="Pangilinan J."/>
            <person name="Park H.-J."/>
            <person name="Ramirez L."/>
            <person name="Alfaro M."/>
            <person name="Sun H."/>
            <person name="Tritt A."/>
            <person name="Yoshinaga Y."/>
            <person name="Zwiers L.-H."/>
            <person name="Turgeon B."/>
            <person name="Goodwin S."/>
            <person name="Spatafora J."/>
            <person name="Crous P."/>
            <person name="Grigoriev I."/>
        </authorList>
    </citation>
    <scope>NUCLEOTIDE SEQUENCE</scope>
    <source>
        <strain evidence="3">ATCC 16933</strain>
    </source>
</reference>
<evidence type="ECO:0000313" key="3">
    <source>
        <dbReference type="EMBL" id="KAF2457695.1"/>
    </source>
</evidence>
<name>A0A6A6P114_9PEZI</name>
<dbReference type="Proteomes" id="UP000799766">
    <property type="component" value="Unassembled WGS sequence"/>
</dbReference>
<keyword evidence="2" id="KW-1133">Transmembrane helix</keyword>
<feature type="compositionally biased region" description="Polar residues" evidence="1">
    <location>
        <begin position="69"/>
        <end position="88"/>
    </location>
</feature>
<keyword evidence="2" id="KW-0472">Membrane</keyword>
<feature type="region of interest" description="Disordered" evidence="1">
    <location>
        <begin position="62"/>
        <end position="88"/>
    </location>
</feature>
<organism evidence="3 4">
    <name type="scientific">Lineolata rhizophorae</name>
    <dbReference type="NCBI Taxonomy" id="578093"/>
    <lineage>
        <taxon>Eukaryota</taxon>
        <taxon>Fungi</taxon>
        <taxon>Dikarya</taxon>
        <taxon>Ascomycota</taxon>
        <taxon>Pezizomycotina</taxon>
        <taxon>Dothideomycetes</taxon>
        <taxon>Dothideomycetes incertae sedis</taxon>
        <taxon>Lineolatales</taxon>
        <taxon>Lineolataceae</taxon>
        <taxon>Lineolata</taxon>
    </lineage>
</organism>
<evidence type="ECO:0000256" key="1">
    <source>
        <dbReference type="SAM" id="MobiDB-lite"/>
    </source>
</evidence>
<proteinExistence type="predicted"/>
<feature type="transmembrane region" description="Helical" evidence="2">
    <location>
        <begin position="157"/>
        <end position="176"/>
    </location>
</feature>
<evidence type="ECO:0000313" key="4">
    <source>
        <dbReference type="Proteomes" id="UP000799766"/>
    </source>
</evidence>
<sequence length="210" mass="24318">MTPGSRFGFRMIMYKFVEGIRDTRLALEAREELRHEDISFESAFRRIEAIKDNIDVEQRIKEELDRRTSPQLAGQLTKSAQGQNPRNLQDTSWYDAFDMTSQPILDGLERFTPYDDNNELSIAPGSSLLSAGHRRNSRKSFANSSFPFKLRQCLYCFYISICYHGTWSLWALVAVIRMHRQYYVWTCPPSAAIFAVQTPQAHVAFFRSLA</sequence>
<dbReference type="EMBL" id="MU001680">
    <property type="protein sequence ID" value="KAF2457695.1"/>
    <property type="molecule type" value="Genomic_DNA"/>
</dbReference>
<keyword evidence="4" id="KW-1185">Reference proteome</keyword>
<gene>
    <name evidence="3" type="ORF">BDY21DRAFT_31523</name>
</gene>
<evidence type="ECO:0000256" key="2">
    <source>
        <dbReference type="SAM" id="Phobius"/>
    </source>
</evidence>
<accession>A0A6A6P114</accession>
<keyword evidence="2" id="KW-0812">Transmembrane</keyword>
<dbReference type="AlphaFoldDB" id="A0A6A6P114"/>